<evidence type="ECO:0000256" key="2">
    <source>
        <dbReference type="ARBA" id="ARBA00014068"/>
    </source>
</evidence>
<dbReference type="InterPro" id="IPR010652">
    <property type="entry name" value="DUF1232"/>
</dbReference>
<evidence type="ECO:0000256" key="10">
    <source>
        <dbReference type="ARBA" id="ARBA00031107"/>
    </source>
</evidence>
<keyword evidence="8 12" id="KW-0472">Membrane</keyword>
<dbReference type="GO" id="GO:0012505">
    <property type="term" value="C:endomembrane system"/>
    <property type="evidence" value="ECO:0007669"/>
    <property type="project" value="UniProtKB-SubCell"/>
</dbReference>
<feature type="transmembrane region" description="Helical" evidence="12">
    <location>
        <begin position="133"/>
        <end position="150"/>
    </location>
</feature>
<sequence>MVRTRNPTSEDECPICMDPVKLGIETNCGHLFCSGCMMNNWKSNFSTSPMPCPYCRQNVTLLLPVFTEHETHTTDPSEVREREHQLRDIQQYNQMYSDIPRSWFEQLKDLPVILRHMWAELFTWRGMEMLSKFRVIVIIIGAMVYTLIPFDIIPEAFLGIIGLLDDVMVIVYMFIQLAVIYRAVVVNRDYL</sequence>
<dbReference type="Proteomes" id="UP001497623">
    <property type="component" value="Unassembled WGS sequence"/>
</dbReference>
<dbReference type="PROSITE" id="PS50089">
    <property type="entry name" value="ZF_RING_2"/>
    <property type="match status" value="1"/>
</dbReference>
<feature type="transmembrane region" description="Helical" evidence="12">
    <location>
        <begin position="156"/>
        <end position="181"/>
    </location>
</feature>
<evidence type="ECO:0000256" key="3">
    <source>
        <dbReference type="ARBA" id="ARBA00022692"/>
    </source>
</evidence>
<protein>
    <recommendedName>
        <fullName evidence="2">E3 ubiquitin-protein ligase RNF170</fullName>
    </recommendedName>
    <alternativeName>
        <fullName evidence="10">RING finger protein 170</fullName>
    </alternativeName>
    <alternativeName>
        <fullName evidence="9">RING-type E3 ubiquitin transferase RNF170</fullName>
    </alternativeName>
</protein>
<evidence type="ECO:0000256" key="12">
    <source>
        <dbReference type="SAM" id="Phobius"/>
    </source>
</evidence>
<keyword evidence="3 12" id="KW-0812">Transmembrane</keyword>
<dbReference type="Pfam" id="PF13920">
    <property type="entry name" value="zf-C3HC4_3"/>
    <property type="match status" value="1"/>
</dbReference>
<organism evidence="14 15">
    <name type="scientific">Meganyctiphanes norvegica</name>
    <name type="common">Northern krill</name>
    <name type="synonym">Thysanopoda norvegica</name>
    <dbReference type="NCBI Taxonomy" id="48144"/>
    <lineage>
        <taxon>Eukaryota</taxon>
        <taxon>Metazoa</taxon>
        <taxon>Ecdysozoa</taxon>
        <taxon>Arthropoda</taxon>
        <taxon>Crustacea</taxon>
        <taxon>Multicrustacea</taxon>
        <taxon>Malacostraca</taxon>
        <taxon>Eumalacostraca</taxon>
        <taxon>Eucarida</taxon>
        <taxon>Euphausiacea</taxon>
        <taxon>Euphausiidae</taxon>
        <taxon>Meganyctiphanes</taxon>
    </lineage>
</organism>
<gene>
    <name evidence="14" type="ORF">MNOR_LOCUS10104</name>
</gene>
<comment type="caution">
    <text evidence="14">The sequence shown here is derived from an EMBL/GenBank/DDBJ whole genome shotgun (WGS) entry which is preliminary data.</text>
</comment>
<dbReference type="PROSITE" id="PS00518">
    <property type="entry name" value="ZF_RING_1"/>
    <property type="match status" value="1"/>
</dbReference>
<evidence type="ECO:0000256" key="6">
    <source>
        <dbReference type="ARBA" id="ARBA00022833"/>
    </source>
</evidence>
<accession>A0AAV2Q947</accession>
<dbReference type="SUPFAM" id="SSF57850">
    <property type="entry name" value="RING/U-box"/>
    <property type="match status" value="1"/>
</dbReference>
<comment type="subcellular location">
    <subcellularLocation>
        <location evidence="1">Endomembrane system</location>
        <topology evidence="1">Multi-pass membrane protein</topology>
    </subcellularLocation>
</comment>
<evidence type="ECO:0000256" key="7">
    <source>
        <dbReference type="ARBA" id="ARBA00022989"/>
    </source>
</evidence>
<feature type="domain" description="RING-type" evidence="13">
    <location>
        <begin position="13"/>
        <end position="56"/>
    </location>
</feature>
<evidence type="ECO:0000256" key="9">
    <source>
        <dbReference type="ARBA" id="ARBA00030110"/>
    </source>
</evidence>
<keyword evidence="15" id="KW-1185">Reference proteome</keyword>
<dbReference type="AlphaFoldDB" id="A0AAV2Q947"/>
<feature type="non-terminal residue" evidence="14">
    <location>
        <position position="191"/>
    </location>
</feature>
<dbReference type="EMBL" id="CAXKWB010005019">
    <property type="protein sequence ID" value="CAL4076298.1"/>
    <property type="molecule type" value="Genomic_DNA"/>
</dbReference>
<evidence type="ECO:0000256" key="1">
    <source>
        <dbReference type="ARBA" id="ARBA00004127"/>
    </source>
</evidence>
<reference evidence="14 15" key="1">
    <citation type="submission" date="2024-05" db="EMBL/GenBank/DDBJ databases">
        <authorList>
            <person name="Wallberg A."/>
        </authorList>
    </citation>
    <scope>NUCLEOTIDE SEQUENCE [LARGE SCALE GENOMIC DNA]</scope>
</reference>
<keyword evidence="5 11" id="KW-0863">Zinc-finger</keyword>
<evidence type="ECO:0000259" key="13">
    <source>
        <dbReference type="PROSITE" id="PS50089"/>
    </source>
</evidence>
<keyword evidence="7 12" id="KW-1133">Transmembrane helix</keyword>
<dbReference type="GO" id="GO:0008270">
    <property type="term" value="F:zinc ion binding"/>
    <property type="evidence" value="ECO:0007669"/>
    <property type="project" value="UniProtKB-KW"/>
</dbReference>
<dbReference type="SMART" id="SM00184">
    <property type="entry name" value="RING"/>
    <property type="match status" value="1"/>
</dbReference>
<dbReference type="Gene3D" id="3.30.40.10">
    <property type="entry name" value="Zinc/RING finger domain, C3HC4 (zinc finger)"/>
    <property type="match status" value="1"/>
</dbReference>
<dbReference type="InterPro" id="IPR017907">
    <property type="entry name" value="Znf_RING_CS"/>
</dbReference>
<dbReference type="InterPro" id="IPR013083">
    <property type="entry name" value="Znf_RING/FYVE/PHD"/>
</dbReference>
<dbReference type="PANTHER" id="PTHR22894:SF5">
    <property type="entry name" value="RING-TYPE DOMAIN-CONTAINING PROTEIN"/>
    <property type="match status" value="1"/>
</dbReference>
<dbReference type="PANTHER" id="PTHR22894">
    <property type="entry name" value="RING-TYPE DOMAIN-CONTAINING PROTEIN"/>
    <property type="match status" value="1"/>
</dbReference>
<name>A0AAV2Q947_MEGNR</name>
<dbReference type="InterPro" id="IPR001841">
    <property type="entry name" value="Znf_RING"/>
</dbReference>
<evidence type="ECO:0000256" key="8">
    <source>
        <dbReference type="ARBA" id="ARBA00023136"/>
    </source>
</evidence>
<evidence type="ECO:0000256" key="4">
    <source>
        <dbReference type="ARBA" id="ARBA00022723"/>
    </source>
</evidence>
<evidence type="ECO:0000313" key="14">
    <source>
        <dbReference type="EMBL" id="CAL4076298.1"/>
    </source>
</evidence>
<evidence type="ECO:0000256" key="5">
    <source>
        <dbReference type="ARBA" id="ARBA00022771"/>
    </source>
</evidence>
<dbReference type="GO" id="GO:0061630">
    <property type="term" value="F:ubiquitin protein ligase activity"/>
    <property type="evidence" value="ECO:0007669"/>
    <property type="project" value="InterPro"/>
</dbReference>
<keyword evidence="6" id="KW-0862">Zinc</keyword>
<evidence type="ECO:0000256" key="11">
    <source>
        <dbReference type="PROSITE-ProRule" id="PRU00175"/>
    </source>
</evidence>
<dbReference type="Pfam" id="PF06803">
    <property type="entry name" value="DUF1232"/>
    <property type="match status" value="1"/>
</dbReference>
<proteinExistence type="predicted"/>
<evidence type="ECO:0000313" key="15">
    <source>
        <dbReference type="Proteomes" id="UP001497623"/>
    </source>
</evidence>
<dbReference type="InterPro" id="IPR038896">
    <property type="entry name" value="RNF170"/>
</dbReference>
<keyword evidence="4" id="KW-0479">Metal-binding</keyword>